<keyword evidence="2" id="KW-1185">Reference proteome</keyword>
<dbReference type="Proteomes" id="UP000814140">
    <property type="component" value="Unassembled WGS sequence"/>
</dbReference>
<name>A0ACB8SSK9_9AGAM</name>
<reference evidence="1" key="1">
    <citation type="submission" date="2021-03" db="EMBL/GenBank/DDBJ databases">
        <authorList>
            <consortium name="DOE Joint Genome Institute"/>
            <person name="Ahrendt S."/>
            <person name="Looney B.P."/>
            <person name="Miyauchi S."/>
            <person name="Morin E."/>
            <person name="Drula E."/>
            <person name="Courty P.E."/>
            <person name="Chicoki N."/>
            <person name="Fauchery L."/>
            <person name="Kohler A."/>
            <person name="Kuo A."/>
            <person name="Labutti K."/>
            <person name="Pangilinan J."/>
            <person name="Lipzen A."/>
            <person name="Riley R."/>
            <person name="Andreopoulos W."/>
            <person name="He G."/>
            <person name="Johnson J."/>
            <person name="Barry K.W."/>
            <person name="Grigoriev I.V."/>
            <person name="Nagy L."/>
            <person name="Hibbett D."/>
            <person name="Henrissat B."/>
            <person name="Matheny P.B."/>
            <person name="Labbe J."/>
            <person name="Martin F."/>
        </authorList>
    </citation>
    <scope>NUCLEOTIDE SEQUENCE</scope>
    <source>
        <strain evidence="1">HHB10654</strain>
    </source>
</reference>
<protein>
    <submittedName>
        <fullName evidence="1">Uncharacterized protein</fullName>
    </submittedName>
</protein>
<dbReference type="EMBL" id="MU277226">
    <property type="protein sequence ID" value="KAI0059435.1"/>
    <property type="molecule type" value="Genomic_DNA"/>
</dbReference>
<proteinExistence type="predicted"/>
<sequence length="219" mass="23490">MSSFFLISLLASFLVELSSAFIYPHPRAPRDVRDFAFPVPSRRHATPSNQAPQTTPSLAPPNSTVTAAPVVGDRPDNTYRDDRTHVIIASILALVLVVTCIAVVRYLNGQPFRRRRRRAYVPTDALPGTQPPVDQPGSRPGAAPLQPLEGLPVENTPGAGFGFEGINGEKLAVPLEAGTSSGGSSSSGSEKFPEKPPAVFLREELPLSPISVQIPELHR</sequence>
<reference evidence="1" key="2">
    <citation type="journal article" date="2022" name="New Phytol.">
        <title>Evolutionary transition to the ectomycorrhizal habit in the genomes of a hyperdiverse lineage of mushroom-forming fungi.</title>
        <authorList>
            <person name="Looney B."/>
            <person name="Miyauchi S."/>
            <person name="Morin E."/>
            <person name="Drula E."/>
            <person name="Courty P.E."/>
            <person name="Kohler A."/>
            <person name="Kuo A."/>
            <person name="LaButti K."/>
            <person name="Pangilinan J."/>
            <person name="Lipzen A."/>
            <person name="Riley R."/>
            <person name="Andreopoulos W."/>
            <person name="He G."/>
            <person name="Johnson J."/>
            <person name="Nolan M."/>
            <person name="Tritt A."/>
            <person name="Barry K.W."/>
            <person name="Grigoriev I.V."/>
            <person name="Nagy L.G."/>
            <person name="Hibbett D."/>
            <person name="Henrissat B."/>
            <person name="Matheny P.B."/>
            <person name="Labbe J."/>
            <person name="Martin F.M."/>
        </authorList>
    </citation>
    <scope>NUCLEOTIDE SEQUENCE</scope>
    <source>
        <strain evidence="1">HHB10654</strain>
    </source>
</reference>
<comment type="caution">
    <text evidence="1">The sequence shown here is derived from an EMBL/GenBank/DDBJ whole genome shotgun (WGS) entry which is preliminary data.</text>
</comment>
<gene>
    <name evidence="1" type="ORF">BV25DRAFT_1828960</name>
</gene>
<organism evidence="1 2">
    <name type="scientific">Artomyces pyxidatus</name>
    <dbReference type="NCBI Taxonomy" id="48021"/>
    <lineage>
        <taxon>Eukaryota</taxon>
        <taxon>Fungi</taxon>
        <taxon>Dikarya</taxon>
        <taxon>Basidiomycota</taxon>
        <taxon>Agaricomycotina</taxon>
        <taxon>Agaricomycetes</taxon>
        <taxon>Russulales</taxon>
        <taxon>Auriscalpiaceae</taxon>
        <taxon>Artomyces</taxon>
    </lineage>
</organism>
<evidence type="ECO:0000313" key="1">
    <source>
        <dbReference type="EMBL" id="KAI0059435.1"/>
    </source>
</evidence>
<evidence type="ECO:0000313" key="2">
    <source>
        <dbReference type="Proteomes" id="UP000814140"/>
    </source>
</evidence>
<accession>A0ACB8SSK9</accession>